<feature type="transmembrane region" description="Helical" evidence="5">
    <location>
        <begin position="319"/>
        <end position="343"/>
    </location>
</feature>
<evidence type="ECO:0000256" key="1">
    <source>
        <dbReference type="ARBA" id="ARBA00004127"/>
    </source>
</evidence>
<dbReference type="EMBL" id="JARGYT010000008">
    <property type="protein sequence ID" value="MDZ5761872.1"/>
    <property type="molecule type" value="Genomic_DNA"/>
</dbReference>
<proteinExistence type="inferred from homology"/>
<feature type="transmembrane region" description="Helical" evidence="5">
    <location>
        <begin position="35"/>
        <end position="52"/>
    </location>
</feature>
<comment type="subunit">
    <text evidence="5">NDH-1 is composed of 14 different subunits. Subunits NuoA, H, J, K, L, M, N constitute the membrane sector of the complex.</text>
</comment>
<keyword evidence="5" id="KW-1003">Cell membrane</keyword>
<reference evidence="8 9" key="1">
    <citation type="submission" date="2023-02" db="EMBL/GenBank/DDBJ databases">
        <title>Host association and intracellularity evolved multiple times independently in the Rickettsiales.</title>
        <authorList>
            <person name="Castelli M."/>
            <person name="Nardi T."/>
            <person name="Gammuto L."/>
            <person name="Bellinzona G."/>
            <person name="Sabaneyeva E."/>
            <person name="Potekhin A."/>
            <person name="Serra V."/>
            <person name="Petroni G."/>
            <person name="Sassera D."/>
        </authorList>
    </citation>
    <scope>NUCLEOTIDE SEQUENCE [LARGE SCALE GENOMIC DNA]</scope>
    <source>
        <strain evidence="8 9">BOD18</strain>
    </source>
</reference>
<evidence type="ECO:0000256" key="2">
    <source>
        <dbReference type="ARBA" id="ARBA00022692"/>
    </source>
</evidence>
<feature type="transmembrane region" description="Helical" evidence="5">
    <location>
        <begin position="198"/>
        <end position="223"/>
    </location>
</feature>
<feature type="transmembrane region" description="Helical" evidence="5">
    <location>
        <begin position="295"/>
        <end position="313"/>
    </location>
</feature>
<protein>
    <recommendedName>
        <fullName evidence="5">NADH-quinone oxidoreductase subunit N</fullName>
        <ecNumber evidence="5">7.1.1.-</ecNumber>
    </recommendedName>
    <alternativeName>
        <fullName evidence="5">NADH dehydrogenase I subunit N</fullName>
    </alternativeName>
    <alternativeName>
        <fullName evidence="5">NDH-1 subunit N</fullName>
    </alternativeName>
</protein>
<comment type="subcellular location">
    <subcellularLocation>
        <location evidence="5">Cell membrane</location>
        <topology evidence="5">Multi-pass membrane protein</topology>
    </subcellularLocation>
    <subcellularLocation>
        <location evidence="1">Endomembrane system</location>
        <topology evidence="1">Multi-pass membrane protein</topology>
    </subcellularLocation>
    <subcellularLocation>
        <location evidence="6">Membrane</location>
        <topology evidence="6">Multi-pass membrane protein</topology>
    </subcellularLocation>
</comment>
<feature type="transmembrane region" description="Helical" evidence="5">
    <location>
        <begin position="269"/>
        <end position="288"/>
    </location>
</feature>
<dbReference type="NCBIfam" id="TIGR01770">
    <property type="entry name" value="NDH_I_N"/>
    <property type="match status" value="1"/>
</dbReference>
<dbReference type="InterPro" id="IPR010096">
    <property type="entry name" value="NADH-Q_OxRdtase_suN/2"/>
</dbReference>
<feature type="transmembrane region" description="Helical" evidence="5">
    <location>
        <begin position="157"/>
        <end position="178"/>
    </location>
</feature>
<feature type="transmembrane region" description="Helical" evidence="5">
    <location>
        <begin position="364"/>
        <end position="383"/>
    </location>
</feature>
<organism evidence="8 9">
    <name type="scientific">Candidatus Cyrtobacter comes</name>
    <dbReference type="NCBI Taxonomy" id="675776"/>
    <lineage>
        <taxon>Bacteria</taxon>
        <taxon>Pseudomonadati</taxon>
        <taxon>Pseudomonadota</taxon>
        <taxon>Alphaproteobacteria</taxon>
        <taxon>Rickettsiales</taxon>
        <taxon>Candidatus Midichloriaceae</taxon>
        <taxon>Candidatus Cyrtobacter</taxon>
    </lineage>
</organism>
<dbReference type="HAMAP" id="MF_00445">
    <property type="entry name" value="NDH1_NuoN_1"/>
    <property type="match status" value="1"/>
</dbReference>
<sequence>MRISSELLALLPEISLIVGALISMAASMCKNAHRYIYAIPVISLLISLHFMIQPLSAESCVFTNSIEINNFTFTFKSLLVIASLALLFSISDRYFSVKVTPELPGLLLFSLTGGMVMIGSNGLLPLYLGMELMTLPFYIMVASNLDDRKSQEASVKYFILGSISSCFFLFGCAIIYGSCGSIDFSQIRNFALTDGQGNHIFALACIFVISAFCFKISLAPFHIWVPDVYQGSSTYVTGLLSSLPKIASLAIFAKLMYRPFYGLITDLSYVYITMSVLSLFTGAFAAFKQKNIKRLLAYASISQVGFMVSALATGKSSDIQYFTFYMAAYMAANIGFFTFLIAFEKSSNNLEISQLSGLASKNPVLSVLITIFVISMAGIPPFIGFFGKFYVIIALINGNLFPLACCLVLASLISVYYYLKIIKAIYFDKGRNVIKINISCEKWLIMFLCAAFCTFSAIQLDSLLIFTKNSAGLL</sequence>
<feature type="transmembrane region" description="Helical" evidence="5">
    <location>
        <begin position="6"/>
        <end position="28"/>
    </location>
</feature>
<dbReference type="PANTHER" id="PTHR22773">
    <property type="entry name" value="NADH DEHYDROGENASE"/>
    <property type="match status" value="1"/>
</dbReference>
<feature type="transmembrane region" description="Helical" evidence="5">
    <location>
        <begin position="103"/>
        <end position="120"/>
    </location>
</feature>
<feature type="transmembrane region" description="Helical" evidence="5">
    <location>
        <begin position="235"/>
        <end position="257"/>
    </location>
</feature>
<dbReference type="EC" id="7.1.1.-" evidence="5"/>
<feature type="domain" description="NADH:quinone oxidoreductase/Mrp antiporter transmembrane" evidence="7">
    <location>
        <begin position="120"/>
        <end position="414"/>
    </location>
</feature>
<keyword evidence="5" id="KW-0874">Quinone</keyword>
<comment type="catalytic activity">
    <reaction evidence="5">
        <text>a quinone + NADH + 5 H(+)(in) = a quinol + NAD(+) + 4 H(+)(out)</text>
        <dbReference type="Rhea" id="RHEA:57888"/>
        <dbReference type="ChEBI" id="CHEBI:15378"/>
        <dbReference type="ChEBI" id="CHEBI:24646"/>
        <dbReference type="ChEBI" id="CHEBI:57540"/>
        <dbReference type="ChEBI" id="CHEBI:57945"/>
        <dbReference type="ChEBI" id="CHEBI:132124"/>
    </reaction>
</comment>
<name>A0ABU5L747_9RICK</name>
<keyword evidence="5" id="KW-1278">Translocase</keyword>
<comment type="similarity">
    <text evidence="5">Belongs to the complex I subunit 2 family.</text>
</comment>
<dbReference type="Proteomes" id="UP001293791">
    <property type="component" value="Unassembled WGS sequence"/>
</dbReference>
<keyword evidence="3 5" id="KW-1133">Transmembrane helix</keyword>
<evidence type="ECO:0000256" key="4">
    <source>
        <dbReference type="ARBA" id="ARBA00023136"/>
    </source>
</evidence>
<feature type="transmembrane region" description="Helical" evidence="5">
    <location>
        <begin position="443"/>
        <end position="466"/>
    </location>
</feature>
<dbReference type="RefSeq" id="WP_322497374.1">
    <property type="nucleotide sequence ID" value="NZ_JARGYT010000008.1"/>
</dbReference>
<dbReference type="Pfam" id="PF00361">
    <property type="entry name" value="Proton_antipo_M"/>
    <property type="match status" value="1"/>
</dbReference>
<evidence type="ECO:0000259" key="7">
    <source>
        <dbReference type="Pfam" id="PF00361"/>
    </source>
</evidence>
<evidence type="ECO:0000313" key="9">
    <source>
        <dbReference type="Proteomes" id="UP001293791"/>
    </source>
</evidence>
<keyword evidence="5" id="KW-0813">Transport</keyword>
<keyword evidence="9" id="KW-1185">Reference proteome</keyword>
<evidence type="ECO:0000256" key="5">
    <source>
        <dbReference type="HAMAP-Rule" id="MF_00445"/>
    </source>
</evidence>
<feature type="transmembrane region" description="Helical" evidence="5">
    <location>
        <begin position="72"/>
        <end position="91"/>
    </location>
</feature>
<evidence type="ECO:0000313" key="8">
    <source>
        <dbReference type="EMBL" id="MDZ5761872.1"/>
    </source>
</evidence>
<keyword evidence="4 5" id="KW-0472">Membrane</keyword>
<evidence type="ECO:0000256" key="3">
    <source>
        <dbReference type="ARBA" id="ARBA00022989"/>
    </source>
</evidence>
<feature type="transmembrane region" description="Helical" evidence="5">
    <location>
        <begin position="389"/>
        <end position="419"/>
    </location>
</feature>
<keyword evidence="2 5" id="KW-0812">Transmembrane</keyword>
<comment type="function">
    <text evidence="5">NDH-1 shuttles electrons from NADH, via FMN and iron-sulfur (Fe-S) centers, to quinones in the respiratory chain. The immediate electron acceptor for the enzyme in this species is believed to be ubiquinone. Couples the redox reaction to proton translocation (for every two electrons transferred, four hydrogen ions are translocated across the cytoplasmic membrane), and thus conserves the redox energy in a proton gradient.</text>
</comment>
<comment type="caution">
    <text evidence="8">The sequence shown here is derived from an EMBL/GenBank/DDBJ whole genome shotgun (WGS) entry which is preliminary data.</text>
</comment>
<accession>A0ABU5L747</accession>
<evidence type="ECO:0000256" key="6">
    <source>
        <dbReference type="RuleBase" id="RU000320"/>
    </source>
</evidence>
<gene>
    <name evidence="5" type="primary">nuoN</name>
    <name evidence="8" type="ORF">Cyrtocomes_00232</name>
</gene>
<dbReference type="InterPro" id="IPR001750">
    <property type="entry name" value="ND/Mrp_TM"/>
</dbReference>
<keyword evidence="5" id="KW-0520">NAD</keyword>
<keyword evidence="5" id="KW-0830">Ubiquinone</keyword>